<feature type="compositionally biased region" description="Pro residues" evidence="5">
    <location>
        <begin position="100"/>
        <end position="109"/>
    </location>
</feature>
<accession>A0A2N3PSN2</accession>
<evidence type="ECO:0000256" key="1">
    <source>
        <dbReference type="ARBA" id="ARBA00022475"/>
    </source>
</evidence>
<evidence type="ECO:0000256" key="6">
    <source>
        <dbReference type="SAM" id="Phobius"/>
    </source>
</evidence>
<dbReference type="Pfam" id="PF06305">
    <property type="entry name" value="LapA_dom"/>
    <property type="match status" value="1"/>
</dbReference>
<dbReference type="AlphaFoldDB" id="A0A2N3PSN2"/>
<dbReference type="GO" id="GO:0005886">
    <property type="term" value="C:plasma membrane"/>
    <property type="evidence" value="ECO:0007669"/>
    <property type="project" value="InterPro"/>
</dbReference>
<evidence type="ECO:0000313" key="8">
    <source>
        <dbReference type="EMBL" id="PKU23411.1"/>
    </source>
</evidence>
<keyword evidence="3 6" id="KW-1133">Transmembrane helix</keyword>
<dbReference type="RefSeq" id="WP_101251681.1">
    <property type="nucleotide sequence ID" value="NZ_PIUM01000020.1"/>
</dbReference>
<name>A0A2N3PSN2_9PROT</name>
<organism evidence="8 9">
    <name type="scientific">Telmatospirillum siberiense</name>
    <dbReference type="NCBI Taxonomy" id="382514"/>
    <lineage>
        <taxon>Bacteria</taxon>
        <taxon>Pseudomonadati</taxon>
        <taxon>Pseudomonadota</taxon>
        <taxon>Alphaproteobacteria</taxon>
        <taxon>Rhodospirillales</taxon>
        <taxon>Rhodospirillaceae</taxon>
        <taxon>Telmatospirillum</taxon>
    </lineage>
</organism>
<feature type="transmembrane region" description="Helical" evidence="6">
    <location>
        <begin position="42"/>
        <end position="63"/>
    </location>
</feature>
<gene>
    <name evidence="8" type="ORF">CWS72_16235</name>
</gene>
<sequence length="109" mass="11668">MKIVSWVVGLPLAVVVVLFALSNRQGAIIGLWPFEDGMDLPVYLIALAPLIAGFLAGAAFAGFKGLKYRRTARRQTKRVADLERQLEAARPSASPADLALPPPLSGDRA</sequence>
<feature type="compositionally biased region" description="Low complexity" evidence="5">
    <location>
        <begin position="88"/>
        <end position="99"/>
    </location>
</feature>
<protein>
    <submittedName>
        <fullName evidence="8">DUF1049 domain-containing protein</fullName>
    </submittedName>
</protein>
<feature type="domain" description="Lipopolysaccharide assembly protein A" evidence="7">
    <location>
        <begin position="25"/>
        <end position="87"/>
    </location>
</feature>
<dbReference type="Proteomes" id="UP000233293">
    <property type="component" value="Unassembled WGS sequence"/>
</dbReference>
<evidence type="ECO:0000256" key="3">
    <source>
        <dbReference type="ARBA" id="ARBA00022989"/>
    </source>
</evidence>
<keyword evidence="1" id="KW-1003">Cell membrane</keyword>
<keyword evidence="9" id="KW-1185">Reference proteome</keyword>
<evidence type="ECO:0000259" key="7">
    <source>
        <dbReference type="Pfam" id="PF06305"/>
    </source>
</evidence>
<keyword evidence="4 6" id="KW-0472">Membrane</keyword>
<feature type="region of interest" description="Disordered" evidence="5">
    <location>
        <begin position="86"/>
        <end position="109"/>
    </location>
</feature>
<comment type="caution">
    <text evidence="8">The sequence shown here is derived from an EMBL/GenBank/DDBJ whole genome shotgun (WGS) entry which is preliminary data.</text>
</comment>
<evidence type="ECO:0000256" key="4">
    <source>
        <dbReference type="ARBA" id="ARBA00023136"/>
    </source>
</evidence>
<evidence type="ECO:0000313" key="9">
    <source>
        <dbReference type="Proteomes" id="UP000233293"/>
    </source>
</evidence>
<evidence type="ECO:0000256" key="2">
    <source>
        <dbReference type="ARBA" id="ARBA00022692"/>
    </source>
</evidence>
<keyword evidence="2 6" id="KW-0812">Transmembrane</keyword>
<dbReference type="InterPro" id="IPR010445">
    <property type="entry name" value="LapA_dom"/>
</dbReference>
<evidence type="ECO:0000256" key="5">
    <source>
        <dbReference type="SAM" id="MobiDB-lite"/>
    </source>
</evidence>
<dbReference type="EMBL" id="PIUM01000020">
    <property type="protein sequence ID" value="PKU23411.1"/>
    <property type="molecule type" value="Genomic_DNA"/>
</dbReference>
<proteinExistence type="predicted"/>
<reference evidence="9" key="1">
    <citation type="submission" date="2017-12" db="EMBL/GenBank/DDBJ databases">
        <title>Draft genome sequence of Telmatospirillum siberiense 26-4b1T, an acidotolerant peatland alphaproteobacterium potentially involved in sulfur cycling.</title>
        <authorList>
            <person name="Hausmann B."/>
            <person name="Pjevac P."/>
            <person name="Schreck K."/>
            <person name="Herbold C.W."/>
            <person name="Daims H."/>
            <person name="Wagner M."/>
            <person name="Pester M."/>
            <person name="Loy A."/>
        </authorList>
    </citation>
    <scope>NUCLEOTIDE SEQUENCE [LARGE SCALE GENOMIC DNA]</scope>
    <source>
        <strain evidence="9">26-4b1</strain>
    </source>
</reference>